<dbReference type="CDD" id="cd11641">
    <property type="entry name" value="Precorrin-4_C11-MT"/>
    <property type="match status" value="1"/>
</dbReference>
<evidence type="ECO:0000313" key="8">
    <source>
        <dbReference type="Proteomes" id="UP001301797"/>
    </source>
</evidence>
<evidence type="ECO:0000259" key="6">
    <source>
        <dbReference type="Pfam" id="PF00590"/>
    </source>
</evidence>
<dbReference type="SUPFAM" id="SSF53790">
    <property type="entry name" value="Tetrapyrrole methylase"/>
    <property type="match status" value="1"/>
</dbReference>
<dbReference type="GO" id="GO:0009236">
    <property type="term" value="P:cobalamin biosynthetic process"/>
    <property type="evidence" value="ECO:0007669"/>
    <property type="project" value="UniProtKB-KW"/>
</dbReference>
<feature type="domain" description="Tetrapyrrole methylase" evidence="6">
    <location>
        <begin position="4"/>
        <end position="204"/>
    </location>
</feature>
<dbReference type="Pfam" id="PF00590">
    <property type="entry name" value="TP_methylase"/>
    <property type="match status" value="1"/>
</dbReference>
<dbReference type="Gene3D" id="3.40.1010.10">
    <property type="entry name" value="Cobalt-precorrin-4 Transmethylase, Domain 1"/>
    <property type="match status" value="1"/>
</dbReference>
<dbReference type="InterPro" id="IPR000878">
    <property type="entry name" value="4pyrrol_Mease"/>
</dbReference>
<keyword evidence="5" id="KW-0949">S-adenosyl-L-methionine</keyword>
<protein>
    <submittedName>
        <fullName evidence="7">Cobalt-precorrin-4/precorrin-4 C(11)-methyltransferase</fullName>
    </submittedName>
</protein>
<dbReference type="RefSeq" id="WP_317137401.1">
    <property type="nucleotide sequence ID" value="NZ_CP043875.1"/>
</dbReference>
<evidence type="ECO:0000256" key="1">
    <source>
        <dbReference type="ARBA" id="ARBA00005879"/>
    </source>
</evidence>
<evidence type="ECO:0000256" key="5">
    <source>
        <dbReference type="ARBA" id="ARBA00022691"/>
    </source>
</evidence>
<evidence type="ECO:0000256" key="2">
    <source>
        <dbReference type="ARBA" id="ARBA00022573"/>
    </source>
</evidence>
<keyword evidence="8" id="KW-1185">Reference proteome</keyword>
<evidence type="ECO:0000256" key="4">
    <source>
        <dbReference type="ARBA" id="ARBA00022679"/>
    </source>
</evidence>
<dbReference type="GeneID" id="85229209"/>
<dbReference type="AlphaFoldDB" id="A0AA97FCR2"/>
<name>A0AA97FCR2_9EURY</name>
<gene>
    <name evidence="7" type="ORF">F1737_03530</name>
</gene>
<dbReference type="Gene3D" id="3.30.950.10">
    <property type="entry name" value="Methyltransferase, Cobalt-precorrin-4 Transmethylase, Domain 2"/>
    <property type="match status" value="1"/>
</dbReference>
<reference evidence="7 8" key="1">
    <citation type="submission" date="2019-09" db="EMBL/GenBank/DDBJ databases">
        <title>The complete genome of Methanoplanus sp. FWC-SCC4.</title>
        <authorList>
            <person name="Chen S.-C."/>
            <person name="Zhou Y.-Z."/>
            <person name="Lai M.-C."/>
        </authorList>
    </citation>
    <scope>NUCLEOTIDE SEQUENCE [LARGE SCALE GENOMIC DNA]</scope>
    <source>
        <strain evidence="7 8">FWC-SCC4</strain>
    </source>
</reference>
<accession>A0AA97FCR2</accession>
<keyword evidence="2" id="KW-0169">Cobalamin biosynthesis</keyword>
<dbReference type="InterPro" id="IPR050161">
    <property type="entry name" value="Siro_Cobalamin_biosynth"/>
</dbReference>
<dbReference type="InterPro" id="IPR035996">
    <property type="entry name" value="4pyrrol_Methylase_sf"/>
</dbReference>
<dbReference type="PANTHER" id="PTHR45790">
    <property type="entry name" value="SIROHEME SYNTHASE-RELATED"/>
    <property type="match status" value="1"/>
</dbReference>
<dbReference type="EMBL" id="CP043875">
    <property type="protein sequence ID" value="WOF15829.1"/>
    <property type="molecule type" value="Genomic_DNA"/>
</dbReference>
<dbReference type="GO" id="GO:0032259">
    <property type="term" value="P:methylation"/>
    <property type="evidence" value="ECO:0007669"/>
    <property type="project" value="UniProtKB-KW"/>
</dbReference>
<proteinExistence type="inferred from homology"/>
<keyword evidence="3" id="KW-0489">Methyltransferase</keyword>
<dbReference type="Proteomes" id="UP001301797">
    <property type="component" value="Chromosome"/>
</dbReference>
<keyword evidence="4" id="KW-0808">Transferase</keyword>
<dbReference type="InterPro" id="IPR014777">
    <property type="entry name" value="4pyrrole_Mease_sub1"/>
</dbReference>
<dbReference type="InterPro" id="IPR014776">
    <property type="entry name" value="4pyrrole_Mease_sub2"/>
</dbReference>
<evidence type="ECO:0000313" key="7">
    <source>
        <dbReference type="EMBL" id="WOF15829.1"/>
    </source>
</evidence>
<dbReference type="InterPro" id="IPR006362">
    <property type="entry name" value="Cbl_synth_CobM/CibF"/>
</dbReference>
<evidence type="ECO:0000256" key="3">
    <source>
        <dbReference type="ARBA" id="ARBA00022603"/>
    </source>
</evidence>
<dbReference type="KEGG" id="mefw:F1737_03530"/>
<dbReference type="GO" id="GO:0046026">
    <property type="term" value="F:precorrin-4 C11-methyltransferase activity"/>
    <property type="evidence" value="ECO:0007669"/>
    <property type="project" value="InterPro"/>
</dbReference>
<organism evidence="7 8">
    <name type="scientific">Methanochimaera problematica</name>
    <dbReference type="NCBI Taxonomy" id="2609417"/>
    <lineage>
        <taxon>Archaea</taxon>
        <taxon>Methanobacteriati</taxon>
        <taxon>Methanobacteriota</taxon>
        <taxon>Stenosarchaea group</taxon>
        <taxon>Methanomicrobia</taxon>
        <taxon>Methanomicrobiales</taxon>
        <taxon>Methanomicrobiaceae</taxon>
        <taxon>Methanochimaera</taxon>
    </lineage>
</organism>
<comment type="similarity">
    <text evidence="1">Belongs to the precorrin methyltransferase family.</text>
</comment>
<dbReference type="PANTHER" id="PTHR45790:SF4">
    <property type="entry name" value="COBALT-PRECORRIN-4 C(11)-METHYLTRANSFERASE"/>
    <property type="match status" value="1"/>
</dbReference>
<sequence length="239" mass="25637">MNGKVYIVGAGCGDPELITVKGKKILDKADVLIYAGSLVNPELVEDCPAPEKFDSWGMKLEDMTQKMVDSAKSGLCVVRLHSGDPSLYGAIIEQAALLEKAGIIVERVPGVSSMFGAAAALETQLTLRGVSESVIVTRPAGTTLEKDQIAEMSRLGQTMVIFLGTEHMEEVFEKVECPPETPAAVVYRATWPDEKVIKGTVSDVAKKAREAGIDKTALIIIGNVVDAVNSDFVNSHLYE</sequence>